<dbReference type="AlphaFoldDB" id="A0AAV9CGA6"/>
<gene>
    <name evidence="2" type="ORF">QJS10_CPB19g00812</name>
</gene>
<proteinExistence type="predicted"/>
<dbReference type="GO" id="GO:0016491">
    <property type="term" value="F:oxidoreductase activity"/>
    <property type="evidence" value="ECO:0007669"/>
    <property type="project" value="InterPro"/>
</dbReference>
<sequence>MPLPNDEIIQRVQKQVLDLFPSSQGLEVLWSSVVKIGQSLYREAPGKDPFRPDQKTPVKNFFLAGSYTKQDYIDSMEGATLSGRQAAAYICGAGEELAALRKELGRIINGSSTADELSLV</sequence>
<dbReference type="InterPro" id="IPR050464">
    <property type="entry name" value="Zeta_carotene_desat/Oxidored"/>
</dbReference>
<dbReference type="EMBL" id="JAUJYO010000019">
    <property type="protein sequence ID" value="KAK1287660.1"/>
    <property type="molecule type" value="Genomic_DNA"/>
</dbReference>
<comment type="caution">
    <text evidence="2">The sequence shown here is derived from an EMBL/GenBank/DDBJ whole genome shotgun (WGS) entry which is preliminary data.</text>
</comment>
<name>A0AAV9CGA6_ACOCL</name>
<accession>A0AAV9CGA6</accession>
<dbReference type="Gene3D" id="3.50.50.60">
    <property type="entry name" value="FAD/NAD(P)-binding domain"/>
    <property type="match status" value="1"/>
</dbReference>
<dbReference type="SUPFAM" id="SSF51905">
    <property type="entry name" value="FAD/NAD(P)-binding domain"/>
    <property type="match status" value="1"/>
</dbReference>
<dbReference type="Proteomes" id="UP001180020">
    <property type="component" value="Unassembled WGS sequence"/>
</dbReference>
<keyword evidence="3" id="KW-1185">Reference proteome</keyword>
<dbReference type="InterPro" id="IPR036188">
    <property type="entry name" value="FAD/NAD-bd_sf"/>
</dbReference>
<dbReference type="PANTHER" id="PTHR42923">
    <property type="entry name" value="PROTOPORPHYRINOGEN OXIDASE"/>
    <property type="match status" value="1"/>
</dbReference>
<dbReference type="Pfam" id="PF01593">
    <property type="entry name" value="Amino_oxidase"/>
    <property type="match status" value="1"/>
</dbReference>
<dbReference type="PANTHER" id="PTHR42923:SF41">
    <property type="entry name" value="ZETA-CAROTENE DESATURASE, CHLOROPLASTIC_CHROMOPLASTIC"/>
    <property type="match status" value="1"/>
</dbReference>
<organism evidence="2 3">
    <name type="scientific">Acorus calamus</name>
    <name type="common">Sweet flag</name>
    <dbReference type="NCBI Taxonomy" id="4465"/>
    <lineage>
        <taxon>Eukaryota</taxon>
        <taxon>Viridiplantae</taxon>
        <taxon>Streptophyta</taxon>
        <taxon>Embryophyta</taxon>
        <taxon>Tracheophyta</taxon>
        <taxon>Spermatophyta</taxon>
        <taxon>Magnoliopsida</taxon>
        <taxon>Liliopsida</taxon>
        <taxon>Acoraceae</taxon>
        <taxon>Acorus</taxon>
    </lineage>
</organism>
<evidence type="ECO:0000313" key="3">
    <source>
        <dbReference type="Proteomes" id="UP001180020"/>
    </source>
</evidence>
<evidence type="ECO:0000259" key="1">
    <source>
        <dbReference type="Pfam" id="PF01593"/>
    </source>
</evidence>
<reference evidence="2" key="1">
    <citation type="journal article" date="2023" name="Nat. Commun.">
        <title>Diploid and tetraploid genomes of Acorus and the evolution of monocots.</title>
        <authorList>
            <person name="Ma L."/>
            <person name="Liu K.W."/>
            <person name="Li Z."/>
            <person name="Hsiao Y.Y."/>
            <person name="Qi Y."/>
            <person name="Fu T."/>
            <person name="Tang G.D."/>
            <person name="Zhang D."/>
            <person name="Sun W.H."/>
            <person name="Liu D.K."/>
            <person name="Li Y."/>
            <person name="Chen G.Z."/>
            <person name="Liu X.D."/>
            <person name="Liao X.Y."/>
            <person name="Jiang Y.T."/>
            <person name="Yu X."/>
            <person name="Hao Y."/>
            <person name="Huang J."/>
            <person name="Zhao X.W."/>
            <person name="Ke S."/>
            <person name="Chen Y.Y."/>
            <person name="Wu W.L."/>
            <person name="Hsu J.L."/>
            <person name="Lin Y.F."/>
            <person name="Huang M.D."/>
            <person name="Li C.Y."/>
            <person name="Huang L."/>
            <person name="Wang Z.W."/>
            <person name="Zhao X."/>
            <person name="Zhong W.Y."/>
            <person name="Peng D.H."/>
            <person name="Ahmad S."/>
            <person name="Lan S."/>
            <person name="Zhang J.S."/>
            <person name="Tsai W.C."/>
            <person name="Van de Peer Y."/>
            <person name="Liu Z.J."/>
        </authorList>
    </citation>
    <scope>NUCLEOTIDE SEQUENCE</scope>
    <source>
        <strain evidence="2">CP</strain>
    </source>
</reference>
<evidence type="ECO:0000313" key="2">
    <source>
        <dbReference type="EMBL" id="KAK1287660.1"/>
    </source>
</evidence>
<protein>
    <recommendedName>
        <fullName evidence="1">Amine oxidase domain-containing protein</fullName>
    </recommendedName>
</protein>
<reference evidence="2" key="2">
    <citation type="submission" date="2023-06" db="EMBL/GenBank/DDBJ databases">
        <authorList>
            <person name="Ma L."/>
            <person name="Liu K.-W."/>
            <person name="Li Z."/>
            <person name="Hsiao Y.-Y."/>
            <person name="Qi Y."/>
            <person name="Fu T."/>
            <person name="Tang G."/>
            <person name="Zhang D."/>
            <person name="Sun W.-H."/>
            <person name="Liu D.-K."/>
            <person name="Li Y."/>
            <person name="Chen G.-Z."/>
            <person name="Liu X.-D."/>
            <person name="Liao X.-Y."/>
            <person name="Jiang Y.-T."/>
            <person name="Yu X."/>
            <person name="Hao Y."/>
            <person name="Huang J."/>
            <person name="Zhao X.-W."/>
            <person name="Ke S."/>
            <person name="Chen Y.-Y."/>
            <person name="Wu W.-L."/>
            <person name="Hsu J.-L."/>
            <person name="Lin Y.-F."/>
            <person name="Huang M.-D."/>
            <person name="Li C.-Y."/>
            <person name="Huang L."/>
            <person name="Wang Z.-W."/>
            <person name="Zhao X."/>
            <person name="Zhong W.-Y."/>
            <person name="Peng D.-H."/>
            <person name="Ahmad S."/>
            <person name="Lan S."/>
            <person name="Zhang J.-S."/>
            <person name="Tsai W.-C."/>
            <person name="Van De Peer Y."/>
            <person name="Liu Z.-J."/>
        </authorList>
    </citation>
    <scope>NUCLEOTIDE SEQUENCE</scope>
    <source>
        <strain evidence="2">CP</strain>
        <tissue evidence="2">Leaves</tissue>
    </source>
</reference>
<feature type="domain" description="Amine oxidase" evidence="1">
    <location>
        <begin position="3"/>
        <end position="90"/>
    </location>
</feature>
<dbReference type="InterPro" id="IPR002937">
    <property type="entry name" value="Amino_oxidase"/>
</dbReference>